<reference key="2">
    <citation type="submission" date="2011-04" db="EMBL/GenBank/DDBJ databases">
        <title>Complete sequence of chromosome of Haliscomenobacter hydrossis DSM 1100.</title>
        <authorList>
            <consortium name="US DOE Joint Genome Institute (JGI-PGF)"/>
            <person name="Lucas S."/>
            <person name="Han J."/>
            <person name="Lapidus A."/>
            <person name="Bruce D."/>
            <person name="Goodwin L."/>
            <person name="Pitluck S."/>
            <person name="Peters L."/>
            <person name="Kyrpides N."/>
            <person name="Mavromatis K."/>
            <person name="Ivanova N."/>
            <person name="Ovchinnikova G."/>
            <person name="Pagani I."/>
            <person name="Daligault H."/>
            <person name="Detter J.C."/>
            <person name="Han C."/>
            <person name="Land M."/>
            <person name="Hauser L."/>
            <person name="Markowitz V."/>
            <person name="Cheng J.-F."/>
            <person name="Hugenholtz P."/>
            <person name="Woyke T."/>
            <person name="Wu D."/>
            <person name="Verbarg S."/>
            <person name="Frueling A."/>
            <person name="Brambilla E."/>
            <person name="Klenk H.-P."/>
            <person name="Eisen J.A."/>
        </authorList>
    </citation>
    <scope>NUCLEOTIDE SEQUENCE</scope>
    <source>
        <strain>DSM 1100</strain>
    </source>
</reference>
<dbReference type="AlphaFoldDB" id="F4L0G5"/>
<reference evidence="1 2" key="1">
    <citation type="journal article" date="2011" name="Stand. Genomic Sci.">
        <title>Complete genome sequence of Haliscomenobacter hydrossis type strain (O).</title>
        <authorList>
            <consortium name="US DOE Joint Genome Institute (JGI-PGF)"/>
            <person name="Daligault H."/>
            <person name="Lapidus A."/>
            <person name="Zeytun A."/>
            <person name="Nolan M."/>
            <person name="Lucas S."/>
            <person name="Del Rio T.G."/>
            <person name="Tice H."/>
            <person name="Cheng J.F."/>
            <person name="Tapia R."/>
            <person name="Han C."/>
            <person name="Goodwin L."/>
            <person name="Pitluck S."/>
            <person name="Liolios K."/>
            <person name="Pagani I."/>
            <person name="Ivanova N."/>
            <person name="Huntemann M."/>
            <person name="Mavromatis K."/>
            <person name="Mikhailova N."/>
            <person name="Pati A."/>
            <person name="Chen A."/>
            <person name="Palaniappan K."/>
            <person name="Land M."/>
            <person name="Hauser L."/>
            <person name="Brambilla E.M."/>
            <person name="Rohde M."/>
            <person name="Verbarg S."/>
            <person name="Goker M."/>
            <person name="Bristow J."/>
            <person name="Eisen J.A."/>
            <person name="Markowitz V."/>
            <person name="Hugenholtz P."/>
            <person name="Kyrpides N.C."/>
            <person name="Klenk H.P."/>
            <person name="Woyke T."/>
        </authorList>
    </citation>
    <scope>NUCLEOTIDE SEQUENCE [LARGE SCALE GENOMIC DNA]</scope>
    <source>
        <strain evidence="2">ATCC 27775 / DSM 1100 / LMG 10767 / O</strain>
    </source>
</reference>
<name>F4L0G5_HALH1</name>
<keyword evidence="2" id="KW-1185">Reference proteome</keyword>
<dbReference type="Proteomes" id="UP000008461">
    <property type="component" value="Chromosome"/>
</dbReference>
<organism evidence="1 2">
    <name type="scientific">Haliscomenobacter hydrossis (strain ATCC 27775 / DSM 1100 / LMG 10767 / O)</name>
    <dbReference type="NCBI Taxonomy" id="760192"/>
    <lineage>
        <taxon>Bacteria</taxon>
        <taxon>Pseudomonadati</taxon>
        <taxon>Bacteroidota</taxon>
        <taxon>Saprospiria</taxon>
        <taxon>Saprospirales</taxon>
        <taxon>Haliscomenobacteraceae</taxon>
        <taxon>Haliscomenobacter</taxon>
    </lineage>
</organism>
<accession>F4L0G5</accession>
<dbReference type="InterPro" id="IPR045538">
    <property type="entry name" value="CIS_TMP"/>
</dbReference>
<dbReference type="STRING" id="760192.Halhy_0568"/>
<proteinExistence type="predicted"/>
<gene>
    <name evidence="1" type="ordered locus">Halhy_0568</name>
</gene>
<dbReference type="EMBL" id="CP002691">
    <property type="protein sequence ID" value="AEE48477.1"/>
    <property type="molecule type" value="Genomic_DNA"/>
</dbReference>
<evidence type="ECO:0000313" key="1">
    <source>
        <dbReference type="EMBL" id="AEE48477.1"/>
    </source>
</evidence>
<dbReference type="HOGENOM" id="CLU_032286_0_0_10"/>
<sequence length="559" mass="62993">MLHKRQTHIIRKQILELETAELSQSWQWQKRLSRFANGPLAEHLGVLFDQQSKPGETLRIDRLELTVDVQESGNWEAEILEQITRQVQGMLPMPAQLDPGSHFPGDDGISETAHTMTAFFYFLETGLLPWWVNVETTLNFEAKIKTLLTGGMTSQWRVKFQALIQSRMVRQRLVLQFNPELLGKLAIVFLDKNKAEIAEWAMFVKTMARITGPQNEQPEVVYWNTVFEQPTANLRSIWPREMAKQLAHQPNALAKIASLKLPLPGLQALQNFIDQPQLSNTELVAWATHQPAEFEALLLPVLQGENLPESVLQRIKSGGFFSNDLVLSPGNSPADAQNSELPDQAIATKPPSEVGSTLLEVTKTDAEDNLSEEYGAASPRLGTEDLNEKIREADDLDIYVRNAGLVILHPFLPALFQSLGLAKDGKIENPERAISLLQYLAIGRIGMMEHELPLNKLLCGVPFDLPIRRQVHLTKHEKMEADKLLHSVIGHWSALGNTSADGLRGTFFCREGKLSKGRNKDWLLQVEQRGVDILLTELPWTLSMVRLPWMHGILLVEWG</sequence>
<protein>
    <submittedName>
        <fullName evidence="1">Uncharacterized protein</fullName>
    </submittedName>
</protein>
<dbReference type="KEGG" id="hhy:Halhy_0568"/>
<evidence type="ECO:0000313" key="2">
    <source>
        <dbReference type="Proteomes" id="UP000008461"/>
    </source>
</evidence>
<dbReference type="OrthoDB" id="1488184at2"/>
<dbReference type="eggNOG" id="COG4942">
    <property type="taxonomic scope" value="Bacteria"/>
</dbReference>
<dbReference type="Pfam" id="PF19268">
    <property type="entry name" value="CIS_TMP"/>
    <property type="match status" value="1"/>
</dbReference>
<dbReference type="RefSeq" id="WP_013763041.1">
    <property type="nucleotide sequence ID" value="NC_015510.1"/>
</dbReference>